<dbReference type="InterPro" id="IPR005471">
    <property type="entry name" value="Tscrpt_reg_IclR_N"/>
</dbReference>
<reference evidence="2" key="1">
    <citation type="submission" date="2022-12" db="EMBL/GenBank/DDBJ databases">
        <authorList>
            <person name="Krivoruchko A.V."/>
            <person name="Elkin A."/>
        </authorList>
    </citation>
    <scope>NUCLEOTIDE SEQUENCE</scope>
    <source>
        <strain evidence="2">IEGM 1391</strain>
    </source>
</reference>
<dbReference type="EMBL" id="JAPWIJ010000014">
    <property type="protein sequence ID" value="MCZ4521745.1"/>
    <property type="molecule type" value="Genomic_DNA"/>
</dbReference>
<gene>
    <name evidence="2" type="ORF">O4220_24770</name>
</gene>
<dbReference type="InterPro" id="IPR050707">
    <property type="entry name" value="HTH_MetabolicPath_Reg"/>
</dbReference>
<evidence type="ECO:0000313" key="3">
    <source>
        <dbReference type="Proteomes" id="UP001081071"/>
    </source>
</evidence>
<dbReference type="SUPFAM" id="SSF46785">
    <property type="entry name" value="Winged helix' DNA-binding domain"/>
    <property type="match status" value="1"/>
</dbReference>
<organism evidence="2 3">
    <name type="scientific">Rhodococcus ruber</name>
    <dbReference type="NCBI Taxonomy" id="1830"/>
    <lineage>
        <taxon>Bacteria</taxon>
        <taxon>Bacillati</taxon>
        <taxon>Actinomycetota</taxon>
        <taxon>Actinomycetes</taxon>
        <taxon>Mycobacteriales</taxon>
        <taxon>Nocardiaceae</taxon>
        <taxon>Rhodococcus</taxon>
    </lineage>
</organism>
<feature type="domain" description="HTH iclR-type" evidence="1">
    <location>
        <begin position="6"/>
        <end position="45"/>
    </location>
</feature>
<dbReference type="CDD" id="cd00090">
    <property type="entry name" value="HTH_ARSR"/>
    <property type="match status" value="1"/>
</dbReference>
<dbReference type="PANTHER" id="PTHR30136">
    <property type="entry name" value="HELIX-TURN-HELIX TRANSCRIPTIONAL REGULATOR, ICLR FAMILY"/>
    <property type="match status" value="1"/>
</dbReference>
<accession>A0ABT4ML67</accession>
<dbReference type="Proteomes" id="UP001081071">
    <property type="component" value="Unassembled WGS sequence"/>
</dbReference>
<dbReference type="Pfam" id="PF09339">
    <property type="entry name" value="HTH_IclR"/>
    <property type="match status" value="1"/>
</dbReference>
<proteinExistence type="predicted"/>
<sequence length="319" mass="34914">MTSPEAKQHGSLGVARIAAVTGVDKSVVSRALRAMEREGVVIRDPTTRGYRLGWRLPMLVVSTEISDLMHLANKAMHDLGSQFPNTVQSFVILRDSRVFVPYNMANGGFFRDQPWNARGYLAFSTAPGRALLCDYSLADLRQVYPEGFDLSEALATYGAFDRADVIAAAQGKQRYERVRHPLVVEDPEHPIATHVTAAAPKRTVTVSELNWSERQQLLIARPTGTPPTPVPGWPPSRPARNLPSGSALWGQCRDLGTDTAGLTLVLCRGDVGEHAAAVRVLADRPNSLADPVFDHWSYESTVPFPATEKTASQRLFDSA</sequence>
<keyword evidence="3" id="KW-1185">Reference proteome</keyword>
<dbReference type="InterPro" id="IPR036390">
    <property type="entry name" value="WH_DNA-bd_sf"/>
</dbReference>
<protein>
    <submittedName>
        <fullName evidence="2">Helix-turn-helix domain-containing protein</fullName>
    </submittedName>
</protein>
<dbReference type="PANTHER" id="PTHR30136:SF35">
    <property type="entry name" value="HTH-TYPE TRANSCRIPTIONAL REGULATOR RV1719"/>
    <property type="match status" value="1"/>
</dbReference>
<comment type="caution">
    <text evidence="2">The sequence shown here is derived from an EMBL/GenBank/DDBJ whole genome shotgun (WGS) entry which is preliminary data.</text>
</comment>
<dbReference type="Gene3D" id="1.10.10.10">
    <property type="entry name" value="Winged helix-like DNA-binding domain superfamily/Winged helix DNA-binding domain"/>
    <property type="match status" value="1"/>
</dbReference>
<name>A0ABT4ML67_9NOCA</name>
<dbReference type="InterPro" id="IPR036388">
    <property type="entry name" value="WH-like_DNA-bd_sf"/>
</dbReference>
<evidence type="ECO:0000259" key="1">
    <source>
        <dbReference type="Pfam" id="PF09339"/>
    </source>
</evidence>
<evidence type="ECO:0000313" key="2">
    <source>
        <dbReference type="EMBL" id="MCZ4521745.1"/>
    </source>
</evidence>
<dbReference type="InterPro" id="IPR011991">
    <property type="entry name" value="ArsR-like_HTH"/>
</dbReference>